<dbReference type="RefSeq" id="WP_208717458.1">
    <property type="nucleotide sequence ID" value="NZ_CP024769.1"/>
</dbReference>
<dbReference type="Proteomes" id="UP000502005">
    <property type="component" value="Plasmid pNE1A"/>
</dbReference>
<evidence type="ECO:0000313" key="2">
    <source>
        <dbReference type="Proteomes" id="UP000502005"/>
    </source>
</evidence>
<evidence type="ECO:0000313" key="1">
    <source>
        <dbReference type="EMBL" id="QGY31560.1"/>
    </source>
</evidence>
<protein>
    <submittedName>
        <fullName evidence="1">DUF1203 domain-containing protein</fullName>
    </submittedName>
</protein>
<name>A0A6B9G8C3_PANCY</name>
<sequence length="155" mass="17546">MAYIISGLDGNVFAHLFGKDEHYLAAHRAVRVRAEAASRYPDRIALRDVPEGENAILINHVYQSAESPYFGTHAIYIHEGATTPGLYVDQIPDYLATRLLSLRAFNDQHRIMTADVTPGHEAERLILQLLDRPDTRYIHAHSARFGCYLCLIERS</sequence>
<keyword evidence="1" id="KW-0614">Plasmid</keyword>
<gene>
    <name evidence="1" type="ORF">CUN67_21475</name>
</gene>
<organism evidence="1 2">
    <name type="scientific">Pantoea cypripedii</name>
    <name type="common">Pectobacterium cypripedii</name>
    <name type="synonym">Erwinia cypripedii</name>
    <dbReference type="NCBI Taxonomy" id="55209"/>
    <lineage>
        <taxon>Bacteria</taxon>
        <taxon>Pseudomonadati</taxon>
        <taxon>Pseudomonadota</taxon>
        <taxon>Gammaproteobacteria</taxon>
        <taxon>Enterobacterales</taxon>
        <taxon>Erwiniaceae</taxon>
        <taxon>Pantoea</taxon>
    </lineage>
</organism>
<dbReference type="EMBL" id="CP024769">
    <property type="protein sequence ID" value="QGY31560.1"/>
    <property type="molecule type" value="Genomic_DNA"/>
</dbReference>
<accession>A0A6B9G8C3</accession>
<dbReference type="InterPro" id="IPR009593">
    <property type="entry name" value="DUF1203"/>
</dbReference>
<geneLocation type="plasmid" evidence="2">
    <name>pne1a</name>
</geneLocation>
<dbReference type="AlphaFoldDB" id="A0A6B9G8C3"/>
<dbReference type="Pfam" id="PF06718">
    <property type="entry name" value="DUF1203"/>
    <property type="match status" value="1"/>
</dbReference>
<dbReference type="PIRSF" id="PIRSF034110">
    <property type="entry name" value="DUF1203"/>
    <property type="match status" value="1"/>
</dbReference>
<reference evidence="1 2" key="1">
    <citation type="submission" date="2017-11" db="EMBL/GenBank/DDBJ databases">
        <title>Genome sequence of Pantoea cypripedii NE1.</title>
        <authorList>
            <person name="Nascimento F.X."/>
        </authorList>
    </citation>
    <scope>NUCLEOTIDE SEQUENCE [LARGE SCALE GENOMIC DNA]</scope>
    <source>
        <strain evidence="1 2">NE1</strain>
        <plasmid evidence="2">pne1a</plasmid>
    </source>
</reference>
<proteinExistence type="predicted"/>